<dbReference type="InterPro" id="IPR045379">
    <property type="entry name" value="Crinkler_N"/>
</dbReference>
<keyword evidence="3" id="KW-0964">Secreted</keyword>
<dbReference type="EMBL" id="JEMT01029784">
    <property type="protein sequence ID" value="EXX50787.1"/>
    <property type="molecule type" value="Genomic_DNA"/>
</dbReference>
<accession>A0A015I1F1</accession>
<dbReference type="SUPFAM" id="SSF52540">
    <property type="entry name" value="P-loop containing nucleoside triphosphate hydrolases"/>
    <property type="match status" value="1"/>
</dbReference>
<dbReference type="AlphaFoldDB" id="A0A015I1F1"/>
<evidence type="ECO:0000313" key="6">
    <source>
        <dbReference type="Proteomes" id="UP000022910"/>
    </source>
</evidence>
<feature type="domain" description="Crinkler effector protein N-terminal" evidence="4">
    <location>
        <begin position="2"/>
        <end position="82"/>
    </location>
</feature>
<reference evidence="5 6" key="1">
    <citation type="submission" date="2014-02" db="EMBL/GenBank/DDBJ databases">
        <title>Single nucleus genome sequencing reveals high similarity among nuclei of an endomycorrhizal fungus.</title>
        <authorList>
            <person name="Lin K."/>
            <person name="Geurts R."/>
            <person name="Zhang Z."/>
            <person name="Limpens E."/>
            <person name="Saunders D.G."/>
            <person name="Mu D."/>
            <person name="Pang E."/>
            <person name="Cao H."/>
            <person name="Cha H."/>
            <person name="Lin T."/>
            <person name="Zhou Q."/>
            <person name="Shang Y."/>
            <person name="Li Y."/>
            <person name="Ivanov S."/>
            <person name="Sharma T."/>
            <person name="Velzen R.V."/>
            <person name="Ruijter N.D."/>
            <person name="Aanen D.K."/>
            <person name="Win J."/>
            <person name="Kamoun S."/>
            <person name="Bisseling T."/>
            <person name="Huang S."/>
        </authorList>
    </citation>
    <scope>NUCLEOTIDE SEQUENCE [LARGE SCALE GENOMIC DNA]</scope>
    <source>
        <strain evidence="6">DAOM197198w</strain>
    </source>
</reference>
<keyword evidence="6" id="KW-1185">Reference proteome</keyword>
<dbReference type="Proteomes" id="UP000022910">
    <property type="component" value="Unassembled WGS sequence"/>
</dbReference>
<sequence length="254" mass="29286">MIYEKNKNDFKDKKFDANKLNLWLVDIPYDTENVQLRTLQNRSRDMDEENIIQELGGEKLSPVDDIGDIFRYDSKNIRIIVQPPPPATTVPSTRTTSLAQIEKEVQDLFKIHSQDLEKVVTNKYDPYKYFEAPYDHPYKSEIDKKKIPMLGGNPNLLLYNLPRKNKDYLTNCVRLEKDLERNIVSSSMTIVMGTSGCGKTRLCLELLCRNYGLYFVAVPLSFGAKDFEDASVWTKNEIHGKEPDKAKKLAERAV</sequence>
<evidence type="ECO:0000256" key="2">
    <source>
        <dbReference type="ARBA" id="ARBA00004613"/>
    </source>
</evidence>
<evidence type="ECO:0000256" key="1">
    <source>
        <dbReference type="ARBA" id="ARBA00004340"/>
    </source>
</evidence>
<evidence type="ECO:0000313" key="5">
    <source>
        <dbReference type="EMBL" id="EXX50787.1"/>
    </source>
</evidence>
<dbReference type="HOGENOM" id="CLU_1094783_0_0_1"/>
<dbReference type="GO" id="GO:0005576">
    <property type="term" value="C:extracellular region"/>
    <property type="evidence" value="ECO:0007669"/>
    <property type="project" value="UniProtKB-SubCell"/>
</dbReference>
<dbReference type="GO" id="GO:0043657">
    <property type="term" value="C:host cell"/>
    <property type="evidence" value="ECO:0007669"/>
    <property type="project" value="UniProtKB-SubCell"/>
</dbReference>
<comment type="subcellular location">
    <subcellularLocation>
        <location evidence="1">Host cell</location>
    </subcellularLocation>
    <subcellularLocation>
        <location evidence="2">Secreted</location>
    </subcellularLocation>
</comment>
<organism evidence="5 6">
    <name type="scientific">Rhizophagus irregularis (strain DAOM 197198w)</name>
    <name type="common">Glomus intraradices</name>
    <dbReference type="NCBI Taxonomy" id="1432141"/>
    <lineage>
        <taxon>Eukaryota</taxon>
        <taxon>Fungi</taxon>
        <taxon>Fungi incertae sedis</taxon>
        <taxon>Mucoromycota</taxon>
        <taxon>Glomeromycotina</taxon>
        <taxon>Glomeromycetes</taxon>
        <taxon>Glomerales</taxon>
        <taxon>Glomeraceae</taxon>
        <taxon>Rhizophagus</taxon>
    </lineage>
</organism>
<name>A0A015I1F1_RHIIW</name>
<proteinExistence type="predicted"/>
<dbReference type="Pfam" id="PF20147">
    <property type="entry name" value="Crinkler"/>
    <property type="match status" value="1"/>
</dbReference>
<dbReference type="InterPro" id="IPR027417">
    <property type="entry name" value="P-loop_NTPase"/>
</dbReference>
<comment type="caution">
    <text evidence="5">The sequence shown here is derived from an EMBL/GenBank/DDBJ whole genome shotgun (WGS) entry which is preliminary data.</text>
</comment>
<evidence type="ECO:0000259" key="4">
    <source>
        <dbReference type="Pfam" id="PF20147"/>
    </source>
</evidence>
<gene>
    <name evidence="5" type="ORF">RirG_267520</name>
</gene>
<protein>
    <recommendedName>
        <fullName evidence="4">Crinkler effector protein N-terminal domain-containing protein</fullName>
    </recommendedName>
</protein>
<evidence type="ECO:0000256" key="3">
    <source>
        <dbReference type="ARBA" id="ARBA00022525"/>
    </source>
</evidence>